<sequence>MKQLYALLLATGLSWSAIAQEGPGLSPLTRMYLKDAQKMAQNESLPKGYLYKKRVDGRVCVSAIIKIKEGKAAEVSTALSGISASVGTRAGNIWTVQVPVTQVKAFTLIKEIAYIQLDEPVIPNLDVARATTRVDSVHQGIGLPQGYSGKGVIVGIMDFGFDYNHPTMYDTSGKRYRIVKAWEMNASGTPPSGFTYGAEISDTTLLKARKTDNNVQTHGSGVAGLAAGSGFGTAGRFKGMAYESDMILVGVRRDSLSGEWLTGGFSDFIDGVNYMMQYATSVGKPIVVNISWGSHSGPHDGSSLVNQAFDAMTGTGKLIVMSAGNDGGTPIHLQKTFTSSDTAIRTFLQFSTTPVKRTWIDIWGDTSKTFCVKTSLYTAGGTEGNSTGVICIDNTTKSHMLIAKNGLDTCYVETITSASEYNMKPRVTINIYNKSNDSVGIQVSGTSGAIDMWNEYYYYGYTYRYNCIFSDMGVAGATNGDRDFTISDMGAGKSVLLVGAYISKNKFTNLNGSLLGYSGVVGQLASFSSHGPYVDGRIKPDITAPGLTIATACNSQDADYLPGGASSNLLVAKYTAPSSGDSFFYSEFSGTSAASPIAAGITALLLQIDPTLTPARLAALIGETAIQDFYTGTLPASGTTTWGKGKINAYGAARKLLKELSIATPRGAEAPDVVLMPNPNTGSFNLDLQAPDAASYVVTVADISGKVVLHQDWKANAGHNILPLNLNQVAKGMYFVTVGNEKGSLSIKTQIQ</sequence>
<dbReference type="InterPro" id="IPR015500">
    <property type="entry name" value="Peptidase_S8_subtilisin-rel"/>
</dbReference>
<evidence type="ECO:0000256" key="1">
    <source>
        <dbReference type="ARBA" id="ARBA00011073"/>
    </source>
</evidence>
<feature type="active site" description="Charge relay system" evidence="5">
    <location>
        <position position="218"/>
    </location>
</feature>
<evidence type="ECO:0000256" key="2">
    <source>
        <dbReference type="ARBA" id="ARBA00022670"/>
    </source>
</evidence>
<proteinExistence type="inferred from homology"/>
<dbReference type="SUPFAM" id="SSF52743">
    <property type="entry name" value="Subtilisin-like"/>
    <property type="match status" value="1"/>
</dbReference>
<name>A0ABP8MI09_9BACT</name>
<evidence type="ECO:0000256" key="5">
    <source>
        <dbReference type="PROSITE-ProRule" id="PRU01240"/>
    </source>
</evidence>
<feature type="chain" id="PRO_5047241105" description="Por secretion system C-terminal sorting domain-containing protein" evidence="6">
    <location>
        <begin position="20"/>
        <end position="752"/>
    </location>
</feature>
<evidence type="ECO:0000256" key="6">
    <source>
        <dbReference type="SAM" id="SignalP"/>
    </source>
</evidence>
<accession>A0ABP8MI09</accession>
<evidence type="ECO:0000256" key="3">
    <source>
        <dbReference type="ARBA" id="ARBA00022801"/>
    </source>
</evidence>
<dbReference type="EMBL" id="BAABEZ010000004">
    <property type="protein sequence ID" value="GAA4451021.1"/>
    <property type="molecule type" value="Genomic_DNA"/>
</dbReference>
<feature type="signal peptide" evidence="6">
    <location>
        <begin position="1"/>
        <end position="19"/>
    </location>
</feature>
<organism evidence="9 10">
    <name type="scientific">Rurimicrobium arvi</name>
    <dbReference type="NCBI Taxonomy" id="2049916"/>
    <lineage>
        <taxon>Bacteria</taxon>
        <taxon>Pseudomonadati</taxon>
        <taxon>Bacteroidota</taxon>
        <taxon>Chitinophagia</taxon>
        <taxon>Chitinophagales</taxon>
        <taxon>Chitinophagaceae</taxon>
        <taxon>Rurimicrobium</taxon>
    </lineage>
</organism>
<dbReference type="InterPro" id="IPR023828">
    <property type="entry name" value="Peptidase_S8_Ser-AS"/>
</dbReference>
<evidence type="ECO:0000259" key="7">
    <source>
        <dbReference type="Pfam" id="PF00082"/>
    </source>
</evidence>
<dbReference type="InterPro" id="IPR022398">
    <property type="entry name" value="Peptidase_S8_His-AS"/>
</dbReference>
<comment type="similarity">
    <text evidence="1 5">Belongs to the peptidase S8 family.</text>
</comment>
<keyword evidence="3 5" id="KW-0378">Hydrolase</keyword>
<protein>
    <recommendedName>
        <fullName evidence="11">Por secretion system C-terminal sorting domain-containing protein</fullName>
    </recommendedName>
</protein>
<dbReference type="PROSITE" id="PS51892">
    <property type="entry name" value="SUBTILASE"/>
    <property type="match status" value="1"/>
</dbReference>
<reference evidence="10" key="1">
    <citation type="journal article" date="2019" name="Int. J. Syst. Evol. Microbiol.">
        <title>The Global Catalogue of Microorganisms (GCM) 10K type strain sequencing project: providing services to taxonomists for standard genome sequencing and annotation.</title>
        <authorList>
            <consortium name="The Broad Institute Genomics Platform"/>
            <consortium name="The Broad Institute Genome Sequencing Center for Infectious Disease"/>
            <person name="Wu L."/>
            <person name="Ma J."/>
        </authorList>
    </citation>
    <scope>NUCLEOTIDE SEQUENCE [LARGE SCALE GENOMIC DNA]</scope>
    <source>
        <strain evidence="10">JCM 31921</strain>
    </source>
</reference>
<keyword evidence="4 5" id="KW-0720">Serine protease</keyword>
<keyword evidence="6" id="KW-0732">Signal</keyword>
<dbReference type="InterPro" id="IPR000209">
    <property type="entry name" value="Peptidase_S8/S53_dom"/>
</dbReference>
<dbReference type="InterPro" id="IPR026444">
    <property type="entry name" value="Secre_tail"/>
</dbReference>
<comment type="caution">
    <text evidence="9">The sequence shown here is derived from an EMBL/GenBank/DDBJ whole genome shotgun (WGS) entry which is preliminary data.</text>
</comment>
<evidence type="ECO:0000256" key="4">
    <source>
        <dbReference type="ARBA" id="ARBA00022825"/>
    </source>
</evidence>
<dbReference type="InterPro" id="IPR050131">
    <property type="entry name" value="Peptidase_S8_subtilisin-like"/>
</dbReference>
<keyword evidence="2 5" id="KW-0645">Protease</keyword>
<gene>
    <name evidence="9" type="ORF">GCM10023092_07900</name>
</gene>
<keyword evidence="10" id="KW-1185">Reference proteome</keyword>
<feature type="active site" description="Charge relay system" evidence="5">
    <location>
        <position position="592"/>
    </location>
</feature>
<evidence type="ECO:0008006" key="11">
    <source>
        <dbReference type="Google" id="ProtNLM"/>
    </source>
</evidence>
<dbReference type="PROSITE" id="PS00138">
    <property type="entry name" value="SUBTILASE_SER"/>
    <property type="match status" value="1"/>
</dbReference>
<dbReference type="InterPro" id="IPR036852">
    <property type="entry name" value="Peptidase_S8/S53_dom_sf"/>
</dbReference>
<dbReference type="RefSeq" id="WP_344822908.1">
    <property type="nucleotide sequence ID" value="NZ_BAABEZ010000004.1"/>
</dbReference>
<dbReference type="PROSITE" id="PS00137">
    <property type="entry name" value="SUBTILASE_HIS"/>
    <property type="match status" value="1"/>
</dbReference>
<dbReference type="PANTHER" id="PTHR43806:SF11">
    <property type="entry name" value="CEREVISIN-RELATED"/>
    <property type="match status" value="1"/>
</dbReference>
<dbReference type="PRINTS" id="PR00723">
    <property type="entry name" value="SUBTILISIN"/>
</dbReference>
<feature type="active site" description="Charge relay system" evidence="5">
    <location>
        <position position="158"/>
    </location>
</feature>
<evidence type="ECO:0000313" key="10">
    <source>
        <dbReference type="Proteomes" id="UP001501410"/>
    </source>
</evidence>
<dbReference type="Pfam" id="PF00082">
    <property type="entry name" value="Peptidase_S8"/>
    <property type="match status" value="1"/>
</dbReference>
<dbReference type="PANTHER" id="PTHR43806">
    <property type="entry name" value="PEPTIDASE S8"/>
    <property type="match status" value="1"/>
</dbReference>
<feature type="domain" description="Peptidase S8/S53" evidence="7">
    <location>
        <begin position="149"/>
        <end position="629"/>
    </location>
</feature>
<evidence type="ECO:0000259" key="8">
    <source>
        <dbReference type="Pfam" id="PF18962"/>
    </source>
</evidence>
<dbReference type="Pfam" id="PF18962">
    <property type="entry name" value="Por_Secre_tail"/>
    <property type="match status" value="1"/>
</dbReference>
<evidence type="ECO:0000313" key="9">
    <source>
        <dbReference type="EMBL" id="GAA4451021.1"/>
    </source>
</evidence>
<feature type="domain" description="Secretion system C-terminal sorting" evidence="8">
    <location>
        <begin position="677"/>
        <end position="748"/>
    </location>
</feature>
<dbReference type="NCBIfam" id="TIGR04183">
    <property type="entry name" value="Por_Secre_tail"/>
    <property type="match status" value="1"/>
</dbReference>
<dbReference type="Gene3D" id="3.40.50.200">
    <property type="entry name" value="Peptidase S8/S53 domain"/>
    <property type="match status" value="2"/>
</dbReference>
<dbReference type="Proteomes" id="UP001501410">
    <property type="component" value="Unassembled WGS sequence"/>
</dbReference>